<dbReference type="InParanoid" id="A0A1X7VJZ4"/>
<name>A0A1X7VJZ4_AMPQE</name>
<sequence>MHEGLWGIVSKTEAEPEPDTDRYAKLAVCRDRALATIVLSLDPSLLYLIGDPTDPAVAWDKLYFYICRKTWANRLTLRRRLHSLKLKEGQSAHNHVTNIIKTFNELPIVEDEFSNEDRVVYLLASLLDSFDELVTALEASSTVPEMETVIEHLLREEQKLKEKDLQSSTADPNKSHDNEAYKKRTPISLLWQVWSHSAKLSRQEGSRKTRLQGSWRDLYSTIDNQSQGRKLIMWGSGSNNPARRRKLD</sequence>
<organism evidence="2">
    <name type="scientific">Amphimedon queenslandica</name>
    <name type="common">Sponge</name>
    <dbReference type="NCBI Taxonomy" id="400682"/>
    <lineage>
        <taxon>Eukaryota</taxon>
        <taxon>Metazoa</taxon>
        <taxon>Porifera</taxon>
        <taxon>Demospongiae</taxon>
        <taxon>Heteroscleromorpha</taxon>
        <taxon>Haplosclerida</taxon>
        <taxon>Niphatidae</taxon>
        <taxon>Amphimedon</taxon>
    </lineage>
</organism>
<feature type="region of interest" description="Disordered" evidence="1">
    <location>
        <begin position="161"/>
        <end position="181"/>
    </location>
</feature>
<dbReference type="eggNOG" id="ENOG502SD1R">
    <property type="taxonomic scope" value="Eukaryota"/>
</dbReference>
<dbReference type="Pfam" id="PF14223">
    <property type="entry name" value="Retrotran_gag_2"/>
    <property type="match status" value="1"/>
</dbReference>
<accession>A0A1X7VJZ4</accession>
<reference evidence="2" key="1">
    <citation type="submission" date="2017-05" db="UniProtKB">
        <authorList>
            <consortium name="EnsemblMetazoa"/>
        </authorList>
    </citation>
    <scope>IDENTIFICATION</scope>
</reference>
<evidence type="ECO:0000256" key="1">
    <source>
        <dbReference type="SAM" id="MobiDB-lite"/>
    </source>
</evidence>
<protein>
    <submittedName>
        <fullName evidence="2">Uncharacterized protein</fullName>
    </submittedName>
</protein>
<dbReference type="AlphaFoldDB" id="A0A1X7VJZ4"/>
<dbReference type="OrthoDB" id="7478066at2759"/>
<proteinExistence type="predicted"/>
<evidence type="ECO:0000313" key="2">
    <source>
        <dbReference type="EnsemblMetazoa" id="Aqu2.1.40249_001"/>
    </source>
</evidence>
<dbReference type="EnsemblMetazoa" id="Aqu2.1.40249_001">
    <property type="protein sequence ID" value="Aqu2.1.40249_001"/>
    <property type="gene ID" value="Aqu2.1.40249"/>
</dbReference>